<evidence type="ECO:0000313" key="6">
    <source>
        <dbReference type="EMBL" id="ONK67349.1"/>
    </source>
</evidence>
<comment type="catalytic activity">
    <reaction evidence="2">
        <text>(E)-4-coumarate + ATP + CoA = (E)-4-coumaroyl-CoA + AMP + diphosphate</text>
        <dbReference type="Rhea" id="RHEA:19641"/>
        <dbReference type="ChEBI" id="CHEBI:12876"/>
        <dbReference type="ChEBI" id="CHEBI:30616"/>
        <dbReference type="ChEBI" id="CHEBI:33019"/>
        <dbReference type="ChEBI" id="CHEBI:57287"/>
        <dbReference type="ChEBI" id="CHEBI:85008"/>
        <dbReference type="ChEBI" id="CHEBI:456215"/>
        <dbReference type="EC" id="6.2.1.12"/>
    </reaction>
    <physiologicalReaction direction="left-to-right" evidence="2">
        <dbReference type="Rhea" id="RHEA:19642"/>
    </physiologicalReaction>
</comment>
<dbReference type="InterPro" id="IPR045851">
    <property type="entry name" value="AMP-bd_C_sf"/>
</dbReference>
<dbReference type="CDD" id="cd04433">
    <property type="entry name" value="AFD_class_I"/>
    <property type="match status" value="1"/>
</dbReference>
<dbReference type="EMBL" id="CM007386">
    <property type="protein sequence ID" value="ONK67349.1"/>
    <property type="molecule type" value="Genomic_DNA"/>
</dbReference>
<evidence type="ECO:0000256" key="1">
    <source>
        <dbReference type="ARBA" id="ARBA00012959"/>
    </source>
</evidence>
<dbReference type="Pfam" id="PF00501">
    <property type="entry name" value="AMP-binding"/>
    <property type="match status" value="1"/>
</dbReference>
<dbReference type="Proteomes" id="UP000243459">
    <property type="component" value="Chromosome 6"/>
</dbReference>
<feature type="coiled-coil region" evidence="3">
    <location>
        <begin position="1159"/>
        <end position="1249"/>
    </location>
</feature>
<evidence type="ECO:0000256" key="2">
    <source>
        <dbReference type="ARBA" id="ARBA00034252"/>
    </source>
</evidence>
<accession>A0A5P1ERI5</accession>
<evidence type="ECO:0000259" key="5">
    <source>
        <dbReference type="Pfam" id="PF13193"/>
    </source>
</evidence>
<dbReference type="Gene3D" id="3.40.50.12780">
    <property type="entry name" value="N-terminal domain of ligase-like"/>
    <property type="match status" value="1"/>
</dbReference>
<dbReference type="InterPro" id="IPR000873">
    <property type="entry name" value="AMP-dep_synth/lig_dom"/>
</dbReference>
<dbReference type="Gramene" id="ONK67349">
    <property type="protein sequence ID" value="ONK67349"/>
    <property type="gene ID" value="A4U43_C06F19260"/>
</dbReference>
<dbReference type="OMA" id="QIHESEM"/>
<reference evidence="7" key="1">
    <citation type="journal article" date="2017" name="Nat. Commun.">
        <title>The asparagus genome sheds light on the origin and evolution of a young Y chromosome.</title>
        <authorList>
            <person name="Harkess A."/>
            <person name="Zhou J."/>
            <person name="Xu C."/>
            <person name="Bowers J.E."/>
            <person name="Van der Hulst R."/>
            <person name="Ayyampalayam S."/>
            <person name="Mercati F."/>
            <person name="Riccardi P."/>
            <person name="McKain M.R."/>
            <person name="Kakrana A."/>
            <person name="Tang H."/>
            <person name="Ray J."/>
            <person name="Groenendijk J."/>
            <person name="Arikit S."/>
            <person name="Mathioni S.M."/>
            <person name="Nakano M."/>
            <person name="Shan H."/>
            <person name="Telgmann-Rauber A."/>
            <person name="Kanno A."/>
            <person name="Yue Z."/>
            <person name="Chen H."/>
            <person name="Li W."/>
            <person name="Chen Y."/>
            <person name="Xu X."/>
            <person name="Zhang Y."/>
            <person name="Luo S."/>
            <person name="Chen H."/>
            <person name="Gao J."/>
            <person name="Mao Z."/>
            <person name="Pires J.C."/>
            <person name="Luo M."/>
            <person name="Kudrna D."/>
            <person name="Wing R.A."/>
            <person name="Meyers B.C."/>
            <person name="Yi K."/>
            <person name="Kong H."/>
            <person name="Lavrijsen P."/>
            <person name="Sunseri F."/>
            <person name="Falavigna A."/>
            <person name="Ye Y."/>
            <person name="Leebens-Mack J.H."/>
            <person name="Chen G."/>
        </authorList>
    </citation>
    <scope>NUCLEOTIDE SEQUENCE [LARGE SCALE GENOMIC DNA]</scope>
    <source>
        <strain evidence="7">cv. DH0086</strain>
    </source>
</reference>
<protein>
    <recommendedName>
        <fullName evidence="1">4-coumarate--CoA ligase</fullName>
        <ecNumber evidence="1">6.2.1.12</ecNumber>
    </recommendedName>
</protein>
<feature type="coiled-coil region" evidence="3">
    <location>
        <begin position="775"/>
        <end position="809"/>
    </location>
</feature>
<keyword evidence="3" id="KW-0175">Coiled coil</keyword>
<evidence type="ECO:0000313" key="7">
    <source>
        <dbReference type="Proteomes" id="UP000243459"/>
    </source>
</evidence>
<evidence type="ECO:0000256" key="3">
    <source>
        <dbReference type="SAM" id="Coils"/>
    </source>
</evidence>
<dbReference type="EC" id="6.2.1.12" evidence="1"/>
<dbReference type="PANTHER" id="PTHR33883">
    <property type="entry name" value="WPP DOMAIN-ASSOCIATED PROTEIN"/>
    <property type="match status" value="1"/>
</dbReference>
<gene>
    <name evidence="6" type="ORF">A4U43_C06F19260</name>
</gene>
<dbReference type="InterPro" id="IPR042099">
    <property type="entry name" value="ANL_N_sf"/>
</dbReference>
<dbReference type="Pfam" id="PF13193">
    <property type="entry name" value="AMP-binding_C"/>
    <property type="match status" value="1"/>
</dbReference>
<dbReference type="InterPro" id="IPR037490">
    <property type="entry name" value="WAP"/>
</dbReference>
<dbReference type="InterPro" id="IPR025110">
    <property type="entry name" value="AMP-bd_C"/>
</dbReference>
<feature type="domain" description="AMP-dependent synthetase/ligase" evidence="4">
    <location>
        <begin position="22"/>
        <end position="397"/>
    </location>
</feature>
<sequence>MAHSQAHICHCLSRLRRRSPLTIDGYRRRSGDEFVGDVVGLALGIERLGIARGDVVAIAALNSDFYVEWLLAVMLVGGIAAPLNYRWSFEEAKSAMEAVRPVMLVVDESCVSWARALRNDGCFPSLKLYACIGDLSGGQLLRSEHFSTMDSIRVHAPHPSMPQTMCAPKGTALICFTSGTTGRPKGVAISHTSLIVQSLAKIAIVGYGESDVYLHTAPLCHIGGISSCIAMLMVAGCHVFMPKFDARSSFLLIKKYHVTSLITVPAMLSDLISFARNSNNSNGGETLKKILNGGGSLSSSLINLAARTFPQTKIISAYGMTETCSSLTFMTLCDPVLQKSGEFHSSHHKVNSEHIGVFVGKPAPHVELRISSDSDNSCSPSVGSILTRGSHVMVGYYDKKMKIVVDSIEDGWLDTGDIGWIDSNGDLWLIGRKKGRIKSGGENIYPEEVEAVLSQHPGVHMAIVVGIPDTRLSEKVVACIVINVDWKWTDDLKLWNYQGVKELSNEILQNYCRQQNLTGFKIPNVFIPWTKPLPLTTLGKLKREELRREIGMGSSEVLDKTHDLPNNTEVLSSSSYKESDAICNESVFYEKFLLDDLDNYWDELNDRLTVSRMVSDSVIKGMVNAVVEESEERIALKEAEISRLNKELQFHNNFDETVKWSLVADLGRLRLVAKEQIQKLKEDINSVIVSSSTGRVNSSTDLGLCNILPQTRSSEKMVETNERVDSLGMIVETLFKEVNEMFHLVKASMFEHQEEYEFEREISSILIKSSVSTIQDELEKKLHEQKGLINMLNKNRQQSVDELSSMREDLDTICRSLSSSDSGPLLSHNSLDSFDEWNTSKRKDHPSRRLSGNHHLPYAVQAEENGNTLMKPEDCEKPMMEVADPLQLKQMSKDELASYYKTEMIKMRRQHDSALQEKTEELFKLKREFLREKGSSLFKKDKEFELLKKKIPEVILKLDGILLEKEKLSIVQNDHDELCSLKGNIDTLLFENERLRGLLSEKGKEVKNLSSQVSDASNQMFLHSSAEAKLLQQINGLEGDLKDVQIEASIQDELHGIILKELVSENKCALEDAEIEARLVQDTYTTVVGGFIADGLSKINSFLSNHFAEKSSLEALVCEKERAISEEIEEEKKLKETIASLSTLMKEKEHDASTRFSTLMQQKQQFDLLNQEIDLLKEQIIKQEVLISDSKAEADSMKRRLEEALRQIHESEMEIKKLNENLLTTSTALEEAEKEKTVLHAIIEDRENKLLSSITKEKQQAKYMDSIVSSLMELSKASIDFENKMATDIERNEASCIYADFKT</sequence>
<dbReference type="Gene3D" id="3.30.300.30">
    <property type="match status" value="1"/>
</dbReference>
<dbReference type="InterPro" id="IPR020845">
    <property type="entry name" value="AMP-binding_CS"/>
</dbReference>
<feature type="coiled-coil region" evidence="3">
    <location>
        <begin position="999"/>
        <end position="1047"/>
    </location>
</feature>
<organism evidence="6 7">
    <name type="scientific">Asparagus officinalis</name>
    <name type="common">Garden asparagus</name>
    <dbReference type="NCBI Taxonomy" id="4686"/>
    <lineage>
        <taxon>Eukaryota</taxon>
        <taxon>Viridiplantae</taxon>
        <taxon>Streptophyta</taxon>
        <taxon>Embryophyta</taxon>
        <taxon>Tracheophyta</taxon>
        <taxon>Spermatophyta</taxon>
        <taxon>Magnoliopsida</taxon>
        <taxon>Liliopsida</taxon>
        <taxon>Asparagales</taxon>
        <taxon>Asparagaceae</taxon>
        <taxon>Asparagoideae</taxon>
        <taxon>Asparagus</taxon>
    </lineage>
</organism>
<feature type="domain" description="AMP-binding enzyme C-terminal" evidence="5">
    <location>
        <begin position="448"/>
        <end position="540"/>
    </location>
</feature>
<dbReference type="PANTHER" id="PTHR33883:SF10">
    <property type="entry name" value="WPP DOMAIN-ASSOCIATED PROTEIN"/>
    <property type="match status" value="1"/>
</dbReference>
<evidence type="ECO:0000259" key="4">
    <source>
        <dbReference type="Pfam" id="PF00501"/>
    </source>
</evidence>
<name>A0A5P1ERI5_ASPOF</name>
<dbReference type="PROSITE" id="PS00455">
    <property type="entry name" value="AMP_BINDING"/>
    <property type="match status" value="1"/>
</dbReference>
<dbReference type="GO" id="GO:0016207">
    <property type="term" value="F:4-coumarate-CoA ligase activity"/>
    <property type="evidence" value="ECO:0007669"/>
    <property type="project" value="UniProtKB-EC"/>
</dbReference>
<proteinExistence type="predicted"/>
<dbReference type="SUPFAM" id="SSF56801">
    <property type="entry name" value="Acetyl-CoA synthetase-like"/>
    <property type="match status" value="1"/>
</dbReference>
<keyword evidence="7" id="KW-1185">Reference proteome</keyword>
<dbReference type="GO" id="GO:0106290">
    <property type="term" value="F:trans-cinnamate-CoA ligase activity"/>
    <property type="evidence" value="ECO:0007669"/>
    <property type="project" value="UniProtKB-ARBA"/>
</dbReference>
<dbReference type="GO" id="GO:0009698">
    <property type="term" value="P:phenylpropanoid metabolic process"/>
    <property type="evidence" value="ECO:0007669"/>
    <property type="project" value="UniProtKB-ARBA"/>
</dbReference>